<evidence type="ECO:0000313" key="1">
    <source>
        <dbReference type="EMBL" id="KAJ0027370.1"/>
    </source>
</evidence>
<evidence type="ECO:0000313" key="2">
    <source>
        <dbReference type="Proteomes" id="UP001163603"/>
    </source>
</evidence>
<gene>
    <name evidence="1" type="ORF">Pint_35867</name>
</gene>
<dbReference type="EMBL" id="CM047744">
    <property type="protein sequence ID" value="KAJ0027370.1"/>
    <property type="molecule type" value="Genomic_DNA"/>
</dbReference>
<keyword evidence="2" id="KW-1185">Reference proteome</keyword>
<proteinExistence type="predicted"/>
<comment type="caution">
    <text evidence="1">The sequence shown here is derived from an EMBL/GenBank/DDBJ whole genome shotgun (WGS) entry which is preliminary data.</text>
</comment>
<sequence>MVLVIEYKILLLCCVSCPGLLLCLKMRTVRFERASSEMWKIVGHSLGGGTVALLTYVLREWRELSTTTCVTFAPGLFFLFSDCGIVFLLHYILGIANWMSCAAACMTWELAEPGNDFITSVINGADLVVTFFAASVDVAC</sequence>
<reference evidence="2" key="1">
    <citation type="journal article" date="2023" name="G3 (Bethesda)">
        <title>Genome assembly and association tests identify interacting loci associated with vigor, precocity, and sex in interspecific pistachio rootstocks.</title>
        <authorList>
            <person name="Palmer W."/>
            <person name="Jacygrad E."/>
            <person name="Sagayaradj S."/>
            <person name="Cavanaugh K."/>
            <person name="Han R."/>
            <person name="Bertier L."/>
            <person name="Beede B."/>
            <person name="Kafkas S."/>
            <person name="Golino D."/>
            <person name="Preece J."/>
            <person name="Michelmore R."/>
        </authorList>
    </citation>
    <scope>NUCLEOTIDE SEQUENCE [LARGE SCALE GENOMIC DNA]</scope>
</reference>
<name>A0ACC0Y0W6_9ROSI</name>
<dbReference type="Proteomes" id="UP001163603">
    <property type="component" value="Chromosome 9"/>
</dbReference>
<accession>A0ACC0Y0W6</accession>
<organism evidence="1 2">
    <name type="scientific">Pistacia integerrima</name>
    <dbReference type="NCBI Taxonomy" id="434235"/>
    <lineage>
        <taxon>Eukaryota</taxon>
        <taxon>Viridiplantae</taxon>
        <taxon>Streptophyta</taxon>
        <taxon>Embryophyta</taxon>
        <taxon>Tracheophyta</taxon>
        <taxon>Spermatophyta</taxon>
        <taxon>Magnoliopsida</taxon>
        <taxon>eudicotyledons</taxon>
        <taxon>Gunneridae</taxon>
        <taxon>Pentapetalae</taxon>
        <taxon>rosids</taxon>
        <taxon>malvids</taxon>
        <taxon>Sapindales</taxon>
        <taxon>Anacardiaceae</taxon>
        <taxon>Pistacia</taxon>
    </lineage>
</organism>
<protein>
    <submittedName>
        <fullName evidence="1">Uncharacterized protein</fullName>
    </submittedName>
</protein>